<reference evidence="5" key="1">
    <citation type="submission" date="2020-10" db="EMBL/GenBank/DDBJ databases">
        <authorList>
            <person name="Gilroy R."/>
        </authorList>
    </citation>
    <scope>NUCLEOTIDE SEQUENCE</scope>
    <source>
        <strain evidence="5">ChiSjej1B19-7085</strain>
    </source>
</reference>
<feature type="domain" description="4Fe-4S ferredoxin-type" evidence="4">
    <location>
        <begin position="337"/>
        <end position="367"/>
    </location>
</feature>
<proteinExistence type="predicted"/>
<accession>A0A9D1DNG3</accession>
<evidence type="ECO:0000313" key="6">
    <source>
        <dbReference type="Proteomes" id="UP000886785"/>
    </source>
</evidence>
<dbReference type="Gene3D" id="3.30.70.20">
    <property type="match status" value="1"/>
</dbReference>
<gene>
    <name evidence="5" type="ORF">IAA54_00420</name>
</gene>
<dbReference type="SUPFAM" id="SSF51430">
    <property type="entry name" value="NAD(P)-linked oxidoreductase"/>
    <property type="match status" value="1"/>
</dbReference>
<dbReference type="EMBL" id="DVHF01000005">
    <property type="protein sequence ID" value="HIR56112.1"/>
    <property type="molecule type" value="Genomic_DNA"/>
</dbReference>
<comment type="caution">
    <text evidence="5">The sequence shown here is derived from an EMBL/GenBank/DDBJ whole genome shotgun (WGS) entry which is preliminary data.</text>
</comment>
<organism evidence="5 6">
    <name type="scientific">Candidatus Gallacutalibacter pullicola</name>
    <dbReference type="NCBI Taxonomy" id="2840830"/>
    <lineage>
        <taxon>Bacteria</taxon>
        <taxon>Bacillati</taxon>
        <taxon>Bacillota</taxon>
        <taxon>Clostridia</taxon>
        <taxon>Eubacteriales</taxon>
        <taxon>Candidatus Gallacutalibacter</taxon>
    </lineage>
</organism>
<dbReference type="InterPro" id="IPR017900">
    <property type="entry name" value="4Fe4S_Fe_S_CS"/>
</dbReference>
<dbReference type="PANTHER" id="PTHR43312">
    <property type="entry name" value="D-THREO-ALDOSE 1-DEHYDROGENASE"/>
    <property type="match status" value="1"/>
</dbReference>
<dbReference type="Pfam" id="PF00248">
    <property type="entry name" value="Aldo_ket_red"/>
    <property type="match status" value="1"/>
</dbReference>
<dbReference type="PANTHER" id="PTHR43312:SF2">
    <property type="entry name" value="OXIDOREDUCTASE"/>
    <property type="match status" value="1"/>
</dbReference>
<dbReference type="InterPro" id="IPR023210">
    <property type="entry name" value="NADP_OxRdtase_dom"/>
</dbReference>
<name>A0A9D1DNG3_9FIRM</name>
<dbReference type="GO" id="GO:0046872">
    <property type="term" value="F:metal ion binding"/>
    <property type="evidence" value="ECO:0007669"/>
    <property type="project" value="UniProtKB-KW"/>
</dbReference>
<dbReference type="Pfam" id="PF13187">
    <property type="entry name" value="Fer4_9"/>
    <property type="match status" value="1"/>
</dbReference>
<evidence type="ECO:0000256" key="3">
    <source>
        <dbReference type="ARBA" id="ARBA00023014"/>
    </source>
</evidence>
<evidence type="ECO:0000256" key="2">
    <source>
        <dbReference type="ARBA" id="ARBA00023004"/>
    </source>
</evidence>
<evidence type="ECO:0000259" key="4">
    <source>
        <dbReference type="PROSITE" id="PS51379"/>
    </source>
</evidence>
<dbReference type="PROSITE" id="PS00198">
    <property type="entry name" value="4FE4S_FER_1"/>
    <property type="match status" value="1"/>
</dbReference>
<protein>
    <submittedName>
        <fullName evidence="5">Aldo/keto reductase</fullName>
    </submittedName>
</protein>
<dbReference type="SUPFAM" id="SSF46548">
    <property type="entry name" value="alpha-helical ferredoxin"/>
    <property type="match status" value="1"/>
</dbReference>
<keyword evidence="2" id="KW-0408">Iron</keyword>
<evidence type="ECO:0000256" key="1">
    <source>
        <dbReference type="ARBA" id="ARBA00022723"/>
    </source>
</evidence>
<dbReference type="AlphaFoldDB" id="A0A9D1DNG3"/>
<keyword evidence="3" id="KW-0411">Iron-sulfur</keyword>
<dbReference type="InterPro" id="IPR036812">
    <property type="entry name" value="NAD(P)_OxRdtase_dom_sf"/>
</dbReference>
<dbReference type="Gene3D" id="3.20.20.100">
    <property type="entry name" value="NADP-dependent oxidoreductase domain"/>
    <property type="match status" value="1"/>
</dbReference>
<dbReference type="Proteomes" id="UP000886785">
    <property type="component" value="Unassembled WGS sequence"/>
</dbReference>
<dbReference type="GO" id="GO:0051536">
    <property type="term" value="F:iron-sulfur cluster binding"/>
    <property type="evidence" value="ECO:0007669"/>
    <property type="project" value="UniProtKB-KW"/>
</dbReference>
<evidence type="ECO:0000313" key="5">
    <source>
        <dbReference type="EMBL" id="HIR56112.1"/>
    </source>
</evidence>
<dbReference type="CDD" id="cd19096">
    <property type="entry name" value="AKR_Fe-S_oxidoreductase"/>
    <property type="match status" value="1"/>
</dbReference>
<dbReference type="InterPro" id="IPR017896">
    <property type="entry name" value="4Fe4S_Fe-S-bd"/>
</dbReference>
<keyword evidence="1" id="KW-0479">Metal-binding</keyword>
<dbReference type="InterPro" id="IPR053135">
    <property type="entry name" value="AKR2_Oxidoreductase"/>
</dbReference>
<reference evidence="5" key="2">
    <citation type="journal article" date="2021" name="PeerJ">
        <title>Extensive microbial diversity within the chicken gut microbiome revealed by metagenomics and culture.</title>
        <authorList>
            <person name="Gilroy R."/>
            <person name="Ravi A."/>
            <person name="Getino M."/>
            <person name="Pursley I."/>
            <person name="Horton D.L."/>
            <person name="Alikhan N.F."/>
            <person name="Baker D."/>
            <person name="Gharbi K."/>
            <person name="Hall N."/>
            <person name="Watson M."/>
            <person name="Adriaenssens E.M."/>
            <person name="Foster-Nyarko E."/>
            <person name="Jarju S."/>
            <person name="Secka A."/>
            <person name="Antonio M."/>
            <person name="Oren A."/>
            <person name="Chaudhuri R.R."/>
            <person name="La Ragione R."/>
            <person name="Hildebrand F."/>
            <person name="Pallen M.J."/>
        </authorList>
    </citation>
    <scope>NUCLEOTIDE SEQUENCE</scope>
    <source>
        <strain evidence="5">ChiSjej1B19-7085</strain>
    </source>
</reference>
<dbReference type="PROSITE" id="PS51379">
    <property type="entry name" value="4FE4S_FER_2"/>
    <property type="match status" value="1"/>
</dbReference>
<sequence>MIYRNFQDLKLSALGMGAMRLPTVGGNDAEVDTAAVQAMVDYAMEHGVNYYDTAWGYHNGNSETALGGALKKHPRESFYLADKFPGYDLSNMGKVKEIFEKQLEKCGVSYFDFYLFHNVCEMNIDAYLNPEYGTYDYLIEQKKAGRIRHLGFSAHGAYPVMKRFLEAYGKDMEFCQIQLNYMDWEFQDAKKKIELLKEYNIPVWVMEPLRGGKLASLAADDEAALRALRPHEGIPAWAFRFLQSIPEVVVTLSGMSNMEQLQDNIRTFEEDKPLSKEEMDALLAIADKMVNSKALPCTACHYCTSHCPQGLDIPSLLSLYNEHCVTGGGFLAPMALMAVPKDKQPSACIGCRSCEAVCPQQIKISEAMADFTKMLGA</sequence>